<gene>
    <name evidence="3" type="ORF">AO440_000783</name>
</gene>
<dbReference type="Pfam" id="PF12766">
    <property type="entry name" value="Pyridox_oxase_2"/>
    <property type="match status" value="1"/>
</dbReference>
<dbReference type="VEuPathDB" id="FungiDB:GWK60_D04169"/>
<sequence>MAPNSHMAPWVPMFTQSCKNAKQAFIPFQFATVAESVDGIPLPKCRTVVFRDFLFDERKTNVLTFNTDLRSNKVEESFPNGNGTCLFEACFYFHETWEQYRFTGECFLVSRKQQAIVSNETLLRYGIVDPTTFKRSESNSSVSSCSSSDEGSLPAMVDNLKLDESKYDNHHDDGEEDIHNADDGKVPLPTDEEWQQEIMRQWDTLSRATKSVYKKPAPGEPITEEMKKKIDKIERGVDGSKADYGLDNFAIVCLCIDKVDYLNLKGGKGGARWIFERVIDETGFETWEEQEVCP</sequence>
<dbReference type="SUPFAM" id="SSF50475">
    <property type="entry name" value="FMN-binding split barrel"/>
    <property type="match status" value="1"/>
</dbReference>
<dbReference type="InterPro" id="IPR012349">
    <property type="entry name" value="Split_barrel_FMN-bd"/>
</dbReference>
<dbReference type="VEuPathDB" id="FungiDB:B1J91_D04004g"/>
<dbReference type="InterPro" id="IPR024624">
    <property type="entry name" value="Pyridox_Oxase_Alr4036_FMN-bd"/>
</dbReference>
<dbReference type="GO" id="GO:0010181">
    <property type="term" value="F:FMN binding"/>
    <property type="evidence" value="ECO:0007669"/>
    <property type="project" value="InterPro"/>
</dbReference>
<protein>
    <recommendedName>
        <fullName evidence="2">Pyridoxamine 5'-phosphate oxidase Alr4036 family FMN-binding domain-containing protein</fullName>
    </recommendedName>
</protein>
<evidence type="ECO:0000259" key="2">
    <source>
        <dbReference type="Pfam" id="PF12766"/>
    </source>
</evidence>
<dbReference type="Proteomes" id="UP000054886">
    <property type="component" value="Unassembled WGS sequence"/>
</dbReference>
<reference evidence="3 4" key="1">
    <citation type="submission" date="2015-10" db="EMBL/GenBank/DDBJ databases">
        <title>Draft genomes sequences of Candida glabrata isolates 1A, 1B, 2A, 2B, 3A and 3B.</title>
        <authorList>
            <person name="Haavelsrud O.E."/>
            <person name="Gaustad P."/>
        </authorList>
    </citation>
    <scope>NUCLEOTIDE SEQUENCE [LARGE SCALE GENOMIC DNA]</scope>
    <source>
        <strain evidence="3">910700640</strain>
    </source>
</reference>
<feature type="compositionally biased region" description="Low complexity" evidence="1">
    <location>
        <begin position="138"/>
        <end position="152"/>
    </location>
</feature>
<dbReference type="VEuPathDB" id="FungiDB:CAGL0D04004g"/>
<comment type="caution">
    <text evidence="3">The sequence shown here is derived from an EMBL/GenBank/DDBJ whole genome shotgun (WGS) entry which is preliminary data.</text>
</comment>
<evidence type="ECO:0000256" key="1">
    <source>
        <dbReference type="SAM" id="MobiDB-lite"/>
    </source>
</evidence>
<dbReference type="VEuPathDB" id="FungiDB:GVI51_D03949"/>
<dbReference type="PANTHER" id="PTHR28243">
    <property type="entry name" value="AGL049CP"/>
    <property type="match status" value="1"/>
</dbReference>
<feature type="domain" description="Pyridoxamine 5'-phosphate oxidase Alr4036 family FMN-binding" evidence="2">
    <location>
        <begin position="7"/>
        <end position="109"/>
    </location>
</feature>
<dbReference type="PANTHER" id="PTHR28243:SF1">
    <property type="entry name" value="PYRIDOXAMINE 5'-PHOSPHATE OXIDASE ALR4036 FAMILY FMN-BINDING DOMAIN-CONTAINING PROTEIN"/>
    <property type="match status" value="1"/>
</dbReference>
<accession>A0A0W0E2B6</accession>
<dbReference type="Gene3D" id="2.30.110.10">
    <property type="entry name" value="Electron Transport, Fmn-binding Protein, Chain A"/>
    <property type="match status" value="1"/>
</dbReference>
<evidence type="ECO:0000313" key="4">
    <source>
        <dbReference type="Proteomes" id="UP000054886"/>
    </source>
</evidence>
<evidence type="ECO:0000313" key="3">
    <source>
        <dbReference type="EMBL" id="KTB01319.1"/>
    </source>
</evidence>
<dbReference type="EMBL" id="LLZZ01000131">
    <property type="protein sequence ID" value="KTB01319.1"/>
    <property type="molecule type" value="Genomic_DNA"/>
</dbReference>
<proteinExistence type="predicted"/>
<name>A0A0W0E2B6_CANGB</name>
<dbReference type="AlphaFoldDB" id="A0A0W0E2B6"/>
<organism evidence="3 4">
    <name type="scientific">Candida glabrata</name>
    <name type="common">Yeast</name>
    <name type="synonym">Torulopsis glabrata</name>
    <dbReference type="NCBI Taxonomy" id="5478"/>
    <lineage>
        <taxon>Eukaryota</taxon>
        <taxon>Fungi</taxon>
        <taxon>Dikarya</taxon>
        <taxon>Ascomycota</taxon>
        <taxon>Saccharomycotina</taxon>
        <taxon>Saccharomycetes</taxon>
        <taxon>Saccharomycetales</taxon>
        <taxon>Saccharomycetaceae</taxon>
        <taxon>Nakaseomyces</taxon>
    </lineage>
</organism>
<feature type="region of interest" description="Disordered" evidence="1">
    <location>
        <begin position="134"/>
        <end position="153"/>
    </location>
</feature>